<dbReference type="SUPFAM" id="SSF51905">
    <property type="entry name" value="FAD/NAD(P)-binding domain"/>
    <property type="match status" value="1"/>
</dbReference>
<dbReference type="GO" id="GO:0050660">
    <property type="term" value="F:flavin adenine dinucleotide binding"/>
    <property type="evidence" value="ECO:0007669"/>
    <property type="project" value="InterPro"/>
</dbReference>
<dbReference type="Gene3D" id="3.30.560.10">
    <property type="entry name" value="Glucose Oxidase, domain 3"/>
    <property type="match status" value="1"/>
</dbReference>
<dbReference type="EMBL" id="KN832988">
    <property type="protein sequence ID" value="KIM84345.1"/>
    <property type="molecule type" value="Genomic_DNA"/>
</dbReference>
<feature type="domain" description="Glucose-methanol-choline oxidoreductase N-terminal" evidence="6">
    <location>
        <begin position="277"/>
        <end position="291"/>
    </location>
</feature>
<proteinExistence type="inferred from homology"/>
<evidence type="ECO:0000256" key="4">
    <source>
        <dbReference type="RuleBase" id="RU003968"/>
    </source>
</evidence>
<evidence type="ECO:0000259" key="5">
    <source>
        <dbReference type="PROSITE" id="PS00623"/>
    </source>
</evidence>
<evidence type="ECO:0000256" key="3">
    <source>
        <dbReference type="PIRSR" id="PIRSR000137-2"/>
    </source>
</evidence>
<organism evidence="7 8">
    <name type="scientific">Piloderma croceum (strain F 1598)</name>
    <dbReference type="NCBI Taxonomy" id="765440"/>
    <lineage>
        <taxon>Eukaryota</taxon>
        <taxon>Fungi</taxon>
        <taxon>Dikarya</taxon>
        <taxon>Basidiomycota</taxon>
        <taxon>Agaricomycotina</taxon>
        <taxon>Agaricomycetes</taxon>
        <taxon>Agaricomycetidae</taxon>
        <taxon>Atheliales</taxon>
        <taxon>Atheliaceae</taxon>
        <taxon>Piloderma</taxon>
    </lineage>
</organism>
<accession>A0A0C3FIW7</accession>
<keyword evidence="4" id="KW-0285">Flavoprotein</keyword>
<dbReference type="STRING" id="765440.A0A0C3FIW7"/>
<feature type="binding site" evidence="3">
    <location>
        <position position="234"/>
    </location>
    <ligand>
        <name>FAD</name>
        <dbReference type="ChEBI" id="CHEBI:57692"/>
    </ligand>
</feature>
<dbReference type="PROSITE" id="PS00624">
    <property type="entry name" value="GMC_OXRED_2"/>
    <property type="match status" value="1"/>
</dbReference>
<dbReference type="HOGENOM" id="CLU_002865_5_1_1"/>
<comment type="similarity">
    <text evidence="2 4">Belongs to the GMC oxidoreductase family.</text>
</comment>
<dbReference type="InterPro" id="IPR000172">
    <property type="entry name" value="GMC_OxRdtase_N"/>
</dbReference>
<dbReference type="InterPro" id="IPR036188">
    <property type="entry name" value="FAD/NAD-bd_sf"/>
</dbReference>
<dbReference type="PANTHER" id="PTHR11552:SF78">
    <property type="entry name" value="GLUCOSE-METHANOL-CHOLINE OXIDOREDUCTASE N-TERMINAL DOMAIN-CONTAINING PROTEIN"/>
    <property type="match status" value="1"/>
</dbReference>
<dbReference type="Pfam" id="PF05199">
    <property type="entry name" value="GMC_oxred_C"/>
    <property type="match status" value="1"/>
</dbReference>
<name>A0A0C3FIW7_PILCF</name>
<protein>
    <submittedName>
        <fullName evidence="7">Alcohol oxidase</fullName>
    </submittedName>
</protein>
<reference evidence="7 8" key="1">
    <citation type="submission" date="2014-04" db="EMBL/GenBank/DDBJ databases">
        <authorList>
            <consortium name="DOE Joint Genome Institute"/>
            <person name="Kuo A."/>
            <person name="Tarkka M."/>
            <person name="Buscot F."/>
            <person name="Kohler A."/>
            <person name="Nagy L.G."/>
            <person name="Floudas D."/>
            <person name="Copeland A."/>
            <person name="Barry K.W."/>
            <person name="Cichocki N."/>
            <person name="Veneault-Fourrey C."/>
            <person name="LaButti K."/>
            <person name="Lindquist E.A."/>
            <person name="Lipzen A."/>
            <person name="Lundell T."/>
            <person name="Morin E."/>
            <person name="Murat C."/>
            <person name="Sun H."/>
            <person name="Tunlid A."/>
            <person name="Henrissat B."/>
            <person name="Grigoriev I.V."/>
            <person name="Hibbett D.S."/>
            <person name="Martin F."/>
            <person name="Nordberg H.P."/>
            <person name="Cantor M.N."/>
            <person name="Hua S.X."/>
        </authorList>
    </citation>
    <scope>NUCLEOTIDE SEQUENCE [LARGE SCALE GENOMIC DNA]</scope>
    <source>
        <strain evidence="7 8">F 1598</strain>
    </source>
</reference>
<evidence type="ECO:0000313" key="8">
    <source>
        <dbReference type="Proteomes" id="UP000054166"/>
    </source>
</evidence>
<dbReference type="GO" id="GO:0016614">
    <property type="term" value="F:oxidoreductase activity, acting on CH-OH group of donors"/>
    <property type="evidence" value="ECO:0007669"/>
    <property type="project" value="InterPro"/>
</dbReference>
<keyword evidence="3 4" id="KW-0274">FAD</keyword>
<gene>
    <name evidence="7" type="ORF">PILCRDRAFT_818692</name>
</gene>
<reference evidence="8" key="2">
    <citation type="submission" date="2015-01" db="EMBL/GenBank/DDBJ databases">
        <title>Evolutionary Origins and Diversification of the Mycorrhizal Mutualists.</title>
        <authorList>
            <consortium name="DOE Joint Genome Institute"/>
            <consortium name="Mycorrhizal Genomics Consortium"/>
            <person name="Kohler A."/>
            <person name="Kuo A."/>
            <person name="Nagy L.G."/>
            <person name="Floudas D."/>
            <person name="Copeland A."/>
            <person name="Barry K.W."/>
            <person name="Cichocki N."/>
            <person name="Veneault-Fourrey C."/>
            <person name="LaButti K."/>
            <person name="Lindquist E.A."/>
            <person name="Lipzen A."/>
            <person name="Lundell T."/>
            <person name="Morin E."/>
            <person name="Murat C."/>
            <person name="Riley R."/>
            <person name="Ohm R."/>
            <person name="Sun H."/>
            <person name="Tunlid A."/>
            <person name="Henrissat B."/>
            <person name="Grigoriev I.V."/>
            <person name="Hibbett D.S."/>
            <person name="Martin F."/>
        </authorList>
    </citation>
    <scope>NUCLEOTIDE SEQUENCE [LARGE SCALE GENOMIC DNA]</scope>
    <source>
        <strain evidence="8">F 1598</strain>
    </source>
</reference>
<dbReference type="InterPro" id="IPR007867">
    <property type="entry name" value="GMC_OxRtase_C"/>
</dbReference>
<keyword evidence="8" id="KW-1185">Reference proteome</keyword>
<dbReference type="PIRSF" id="PIRSF000137">
    <property type="entry name" value="Alcohol_oxidase"/>
    <property type="match status" value="1"/>
</dbReference>
<dbReference type="Pfam" id="PF00732">
    <property type="entry name" value="GMC_oxred_N"/>
    <property type="match status" value="1"/>
</dbReference>
<feature type="domain" description="Glucose-methanol-choline oxidoreductase N-terminal" evidence="5">
    <location>
        <begin position="88"/>
        <end position="111"/>
    </location>
</feature>
<dbReference type="SUPFAM" id="SSF54373">
    <property type="entry name" value="FAD-linked reductases, C-terminal domain"/>
    <property type="match status" value="1"/>
</dbReference>
<dbReference type="PANTHER" id="PTHR11552">
    <property type="entry name" value="GLUCOSE-METHANOL-CHOLINE GMC OXIDOREDUCTASE"/>
    <property type="match status" value="1"/>
</dbReference>
<dbReference type="Gene3D" id="3.50.50.60">
    <property type="entry name" value="FAD/NAD(P)-binding domain"/>
    <property type="match status" value="1"/>
</dbReference>
<evidence type="ECO:0000256" key="2">
    <source>
        <dbReference type="ARBA" id="ARBA00010790"/>
    </source>
</evidence>
<dbReference type="OrthoDB" id="269227at2759"/>
<dbReference type="Proteomes" id="UP000054166">
    <property type="component" value="Unassembled WGS sequence"/>
</dbReference>
<evidence type="ECO:0000256" key="1">
    <source>
        <dbReference type="ARBA" id="ARBA00001974"/>
    </source>
</evidence>
<feature type="binding site" evidence="3">
    <location>
        <begin position="537"/>
        <end position="538"/>
    </location>
    <ligand>
        <name>FAD</name>
        <dbReference type="ChEBI" id="CHEBI:57692"/>
    </ligand>
</feature>
<sequence>MSAPSTEYDLIFAGGGAAACLIAGRLSTADPLLKILVLEAGLHTKDLPAHTQPARYFSHLAPTSKTVTFNVGNAAREIGGRQLIIPSGRCVGGGSSVNFTMYSRAMASDFDDWKTVHGNAGWSYKDLLPLLKKTETYQVGDDKPTHGYLGPLKVSHGGAYTNIGKQFLEVAAAYDKERGSTDDINSMLADTSINKYGRWEKWIDAESGRRSDVPHHFIYNQDHQNLIILDGKRVKRVLFEGTRAVGVEYTNDIISRPNSDQTLVTAKAAKLVVVSAGAFGSPTILERSGIGAKKTLEEAGVKQLVDLPGVGENYQDHNVVFVPYLADDEAETLDALFRGEKEEIDKCVTAWAQEGSGLMAHNGLDAGVKLRPTAQELEELGTQFKQQWTEYFANAPDKPVIWIGPVSAYLGDPSVATARKYYSVGYYTQYPASRGSVHIKSGGDLHAPPDFNPGFLRSEADVATLRWGYKKSRELARRMGVYRGEFTPGNPIFPASSGAACKESTGPVDISAPDITYTDEDEKALETYNRKFVQTAWHSLGTCSMRQREKGGVVNERLDVYGVQGLKVADISIAPSNVAANTYSTAVTIGEKAATIIAEELGIAGV</sequence>
<dbReference type="AlphaFoldDB" id="A0A0C3FIW7"/>
<evidence type="ECO:0000313" key="7">
    <source>
        <dbReference type="EMBL" id="KIM84345.1"/>
    </source>
</evidence>
<evidence type="ECO:0000259" key="6">
    <source>
        <dbReference type="PROSITE" id="PS00624"/>
    </source>
</evidence>
<dbReference type="InParanoid" id="A0A0C3FIW7"/>
<dbReference type="PROSITE" id="PS00623">
    <property type="entry name" value="GMC_OXRED_1"/>
    <property type="match status" value="1"/>
</dbReference>
<dbReference type="InterPro" id="IPR012132">
    <property type="entry name" value="GMC_OxRdtase"/>
</dbReference>
<comment type="cofactor">
    <cofactor evidence="1 3">
        <name>FAD</name>
        <dbReference type="ChEBI" id="CHEBI:57692"/>
    </cofactor>
</comment>